<keyword evidence="5" id="KW-0812">Transmembrane</keyword>
<dbReference type="OrthoDB" id="194358at2759"/>
<feature type="region of interest" description="Disordered" evidence="4">
    <location>
        <begin position="1"/>
        <end position="24"/>
    </location>
</feature>
<feature type="transmembrane region" description="Helical" evidence="5">
    <location>
        <begin position="113"/>
        <end position="134"/>
    </location>
</feature>
<feature type="repeat" description="ANK" evidence="3">
    <location>
        <begin position="679"/>
        <end position="711"/>
    </location>
</feature>
<reference evidence="7 8" key="2">
    <citation type="submission" date="2024-05" db="EMBL/GenBank/DDBJ databases">
        <authorList>
            <person name="Chen Y."/>
            <person name="Shah S."/>
            <person name="Dougan E. K."/>
            <person name="Thang M."/>
            <person name="Chan C."/>
        </authorList>
    </citation>
    <scope>NUCLEOTIDE SEQUENCE [LARGE SCALE GENOMIC DNA]</scope>
</reference>
<feature type="repeat" description="ANK" evidence="3">
    <location>
        <begin position="449"/>
        <end position="481"/>
    </location>
</feature>
<proteinExistence type="predicted"/>
<dbReference type="Proteomes" id="UP001152797">
    <property type="component" value="Unassembled WGS sequence"/>
</dbReference>
<reference evidence="6" key="1">
    <citation type="submission" date="2022-10" db="EMBL/GenBank/DDBJ databases">
        <authorList>
            <person name="Chen Y."/>
            <person name="Dougan E. K."/>
            <person name="Chan C."/>
            <person name="Rhodes N."/>
            <person name="Thang M."/>
        </authorList>
    </citation>
    <scope>NUCLEOTIDE SEQUENCE</scope>
</reference>
<evidence type="ECO:0000313" key="7">
    <source>
        <dbReference type="EMBL" id="CAL4781988.1"/>
    </source>
</evidence>
<dbReference type="PANTHER" id="PTHR24198">
    <property type="entry name" value="ANKYRIN REPEAT AND PROTEIN KINASE DOMAIN-CONTAINING PROTEIN"/>
    <property type="match status" value="1"/>
</dbReference>
<dbReference type="PRINTS" id="PR01415">
    <property type="entry name" value="ANKYRIN"/>
</dbReference>
<evidence type="ECO:0000256" key="4">
    <source>
        <dbReference type="SAM" id="MobiDB-lite"/>
    </source>
</evidence>
<evidence type="ECO:0000256" key="5">
    <source>
        <dbReference type="SAM" id="Phobius"/>
    </source>
</evidence>
<dbReference type="AlphaFoldDB" id="A0A9P1CQW7"/>
<organism evidence="6">
    <name type="scientific">Cladocopium goreaui</name>
    <dbReference type="NCBI Taxonomy" id="2562237"/>
    <lineage>
        <taxon>Eukaryota</taxon>
        <taxon>Sar</taxon>
        <taxon>Alveolata</taxon>
        <taxon>Dinophyceae</taxon>
        <taxon>Suessiales</taxon>
        <taxon>Symbiodiniaceae</taxon>
        <taxon>Cladocopium</taxon>
    </lineage>
</organism>
<keyword evidence="2 3" id="KW-0040">ANK repeat</keyword>
<feature type="transmembrane region" description="Helical" evidence="5">
    <location>
        <begin position="150"/>
        <end position="172"/>
    </location>
</feature>
<keyword evidence="8" id="KW-1185">Reference proteome</keyword>
<keyword evidence="5" id="KW-1133">Transmembrane helix</keyword>
<dbReference type="EMBL" id="CAMXCT030001982">
    <property type="protein sequence ID" value="CAL4781988.1"/>
    <property type="molecule type" value="Genomic_DNA"/>
</dbReference>
<dbReference type="InterPro" id="IPR036770">
    <property type="entry name" value="Ankyrin_rpt-contain_sf"/>
</dbReference>
<dbReference type="Gene3D" id="1.25.40.20">
    <property type="entry name" value="Ankyrin repeat-containing domain"/>
    <property type="match status" value="3"/>
</dbReference>
<accession>A0A9P1CQW7</accession>
<feature type="compositionally biased region" description="Low complexity" evidence="4">
    <location>
        <begin position="1"/>
        <end position="20"/>
    </location>
</feature>
<dbReference type="SMART" id="SM00248">
    <property type="entry name" value="ANK"/>
    <property type="match status" value="9"/>
</dbReference>
<dbReference type="PROSITE" id="PS50297">
    <property type="entry name" value="ANK_REP_REGION"/>
    <property type="match status" value="5"/>
</dbReference>
<dbReference type="InterPro" id="IPR002110">
    <property type="entry name" value="Ankyrin_rpt"/>
</dbReference>
<evidence type="ECO:0000256" key="2">
    <source>
        <dbReference type="ARBA" id="ARBA00023043"/>
    </source>
</evidence>
<feature type="repeat" description="ANK" evidence="3">
    <location>
        <begin position="547"/>
        <end position="579"/>
    </location>
</feature>
<evidence type="ECO:0000313" key="8">
    <source>
        <dbReference type="Proteomes" id="UP001152797"/>
    </source>
</evidence>
<dbReference type="EMBL" id="CAMXCT020001982">
    <property type="protein sequence ID" value="CAL1148051.1"/>
    <property type="molecule type" value="Genomic_DNA"/>
</dbReference>
<sequence length="752" mass="82372">MEDAAQAAAAPGVPGAPAPGRRVWPPRRQVLPNRSNIPAQQRLLPMPTFGRQPVAVVAGQVVEASPEGAKIIQGRIERGPWHETDLEIPADMQLERGSTGQLVSKYRGLGRTLMVNSVVIITLYFLTSAAFFYFSNDVPRTCNVDFSSTFIWLGGCEAILGLTMTCFLGVAYRMLWALYHGEIAQKYRFQCRDEEADSEESDFEEQATLARHCLLVPRFIYCLATVSTLLLWLNGVYQAMSAKEQMCGRSAEVFWLLAFIMMATTCYASDGTEYHSSSNQQQMRERERSFRARASFVRAAQRSALCSIKAASYDQQDDWLWKLPDDKHEDEIIPPSSWWMFCVTAAAPDMLLDAFKCSAFSLLLLTRALLENMRFSAFVIASVFVSYVGYGMRHGMDDDKEAAELATETVHLVESGDPLGDAAEAGNVELVKKLLKGRGKLKVHATDGNGETPLIRASRNNHIEVVKLLISAGADPNKIGGRQSPLMVAAYHGYVELMKLLLGAFAKVDLRFSGQSVTALFMALKHPEAVKVLLNAKATVNAVAEYDDKTPLHQAAQHGFAETVKLLLAAGAIVNKKNGDGWTPLFSAARYGHTDVMKLLLDAGAEVNVVNMHDQTPLHVATWSGKADAVKLLLEHHASVNVVDDSGSTPLITAAQENAEMVKLLLDAKAEVNVKLDKYLTTPLHQAAKNNLLEAAKMLLDAGADVNPKDSEGETPFDYATDGAKELLAEHGGVEGKSWAWLGKRAMKKIVG</sequence>
<keyword evidence="1" id="KW-0677">Repeat</keyword>
<gene>
    <name evidence="6" type="ORF">C1SCF055_LOCUS21306</name>
</gene>
<comment type="caution">
    <text evidence="6">The sequence shown here is derived from an EMBL/GenBank/DDBJ whole genome shotgun (WGS) entry which is preliminary data.</text>
</comment>
<protein>
    <submittedName>
        <fullName evidence="7">Ankyrin-1 (ANK-1) (Ankyrin-R) (Erythrocyte ankyrin)</fullName>
    </submittedName>
</protein>
<feature type="repeat" description="ANK" evidence="3">
    <location>
        <begin position="481"/>
        <end position="513"/>
    </location>
</feature>
<evidence type="ECO:0000256" key="3">
    <source>
        <dbReference type="PROSITE-ProRule" id="PRU00023"/>
    </source>
</evidence>
<evidence type="ECO:0000256" key="1">
    <source>
        <dbReference type="ARBA" id="ARBA00022737"/>
    </source>
</evidence>
<keyword evidence="5" id="KW-0472">Membrane</keyword>
<dbReference type="Pfam" id="PF13857">
    <property type="entry name" value="Ank_5"/>
    <property type="match status" value="1"/>
</dbReference>
<feature type="repeat" description="ANK" evidence="3">
    <location>
        <begin position="580"/>
        <end position="612"/>
    </location>
</feature>
<feature type="repeat" description="ANK" evidence="3">
    <location>
        <begin position="613"/>
        <end position="645"/>
    </location>
</feature>
<dbReference type="EMBL" id="CAMXCT010001982">
    <property type="protein sequence ID" value="CAI3994676.1"/>
    <property type="molecule type" value="Genomic_DNA"/>
</dbReference>
<dbReference type="PROSITE" id="PS50088">
    <property type="entry name" value="ANK_REPEAT"/>
    <property type="match status" value="6"/>
</dbReference>
<evidence type="ECO:0000313" key="6">
    <source>
        <dbReference type="EMBL" id="CAI3994676.1"/>
    </source>
</evidence>
<feature type="transmembrane region" description="Helical" evidence="5">
    <location>
        <begin position="215"/>
        <end position="233"/>
    </location>
</feature>
<name>A0A9P1CQW7_9DINO</name>
<dbReference type="Pfam" id="PF12796">
    <property type="entry name" value="Ank_2"/>
    <property type="match status" value="2"/>
</dbReference>
<dbReference type="PANTHER" id="PTHR24198:SF165">
    <property type="entry name" value="ANKYRIN REPEAT-CONTAINING PROTEIN-RELATED"/>
    <property type="match status" value="1"/>
</dbReference>
<dbReference type="SUPFAM" id="SSF48403">
    <property type="entry name" value="Ankyrin repeat"/>
    <property type="match status" value="1"/>
</dbReference>